<proteinExistence type="predicted"/>
<dbReference type="SUPFAM" id="SSF81321">
    <property type="entry name" value="Family A G protein-coupled receptor-like"/>
    <property type="match status" value="1"/>
</dbReference>
<keyword evidence="5 8" id="KW-0472">Membrane</keyword>
<dbReference type="AlphaFoldDB" id="A0AAW0PWG6"/>
<comment type="caution">
    <text evidence="10">The sequence shown here is derived from an EMBL/GenBank/DDBJ whole genome shotgun (WGS) entry which is preliminary data.</text>
</comment>
<dbReference type="EMBL" id="JBBPFD010000004">
    <property type="protein sequence ID" value="KAK7930071.1"/>
    <property type="molecule type" value="Genomic_DNA"/>
</dbReference>
<evidence type="ECO:0000256" key="4">
    <source>
        <dbReference type="ARBA" id="ARBA00023040"/>
    </source>
</evidence>
<feature type="domain" description="G-protein coupled receptors family 1 profile" evidence="9">
    <location>
        <begin position="7"/>
        <end position="240"/>
    </location>
</feature>
<feature type="transmembrane region" description="Helical" evidence="8">
    <location>
        <begin position="183"/>
        <end position="203"/>
    </location>
</feature>
<keyword evidence="7" id="KW-0807">Transducer</keyword>
<evidence type="ECO:0000313" key="10">
    <source>
        <dbReference type="EMBL" id="KAK7930071.1"/>
    </source>
</evidence>
<keyword evidence="4" id="KW-0297">G-protein coupled receptor</keyword>
<dbReference type="Pfam" id="PF00001">
    <property type="entry name" value="7tm_1"/>
    <property type="match status" value="1"/>
</dbReference>
<name>A0AAW0PWG6_9GOBI</name>
<dbReference type="GO" id="GO:0004930">
    <property type="term" value="F:G protein-coupled receptor activity"/>
    <property type="evidence" value="ECO:0007669"/>
    <property type="project" value="UniProtKB-KW"/>
</dbReference>
<feature type="transmembrane region" description="Helical" evidence="8">
    <location>
        <begin position="27"/>
        <end position="52"/>
    </location>
</feature>
<keyword evidence="11" id="KW-1185">Reference proteome</keyword>
<evidence type="ECO:0000256" key="3">
    <source>
        <dbReference type="ARBA" id="ARBA00022989"/>
    </source>
</evidence>
<organism evidence="10 11">
    <name type="scientific">Mugilogobius chulae</name>
    <name type="common">yellowstripe goby</name>
    <dbReference type="NCBI Taxonomy" id="88201"/>
    <lineage>
        <taxon>Eukaryota</taxon>
        <taxon>Metazoa</taxon>
        <taxon>Chordata</taxon>
        <taxon>Craniata</taxon>
        <taxon>Vertebrata</taxon>
        <taxon>Euteleostomi</taxon>
        <taxon>Actinopterygii</taxon>
        <taxon>Neopterygii</taxon>
        <taxon>Teleostei</taxon>
        <taxon>Neoteleostei</taxon>
        <taxon>Acanthomorphata</taxon>
        <taxon>Gobiaria</taxon>
        <taxon>Gobiiformes</taxon>
        <taxon>Gobioidei</taxon>
        <taxon>Gobiidae</taxon>
        <taxon>Gobionellinae</taxon>
        <taxon>Mugilogobius</taxon>
    </lineage>
</organism>
<evidence type="ECO:0000256" key="8">
    <source>
        <dbReference type="SAM" id="Phobius"/>
    </source>
</evidence>
<protein>
    <recommendedName>
        <fullName evidence="9">G-protein coupled receptors family 1 profile domain-containing protein</fullName>
    </recommendedName>
</protein>
<dbReference type="CDD" id="cd00637">
    <property type="entry name" value="7tm_classA_rhodopsin-like"/>
    <property type="match status" value="1"/>
</dbReference>
<feature type="transmembrane region" description="Helical" evidence="8">
    <location>
        <begin position="144"/>
        <end position="171"/>
    </location>
</feature>
<feature type="transmembrane region" description="Helical" evidence="8">
    <location>
        <begin position="223"/>
        <end position="242"/>
    </location>
</feature>
<comment type="subcellular location">
    <subcellularLocation>
        <location evidence="1">Membrane</location>
        <topology evidence="1">Multi-pass membrane protein</topology>
    </subcellularLocation>
</comment>
<evidence type="ECO:0000259" key="9">
    <source>
        <dbReference type="PROSITE" id="PS50262"/>
    </source>
</evidence>
<dbReference type="InterPro" id="IPR000276">
    <property type="entry name" value="GPCR_Rhodpsn"/>
</dbReference>
<dbReference type="Gene3D" id="1.20.1070.10">
    <property type="entry name" value="Rhodopsin 7-helix transmembrane proteins"/>
    <property type="match status" value="1"/>
</dbReference>
<evidence type="ECO:0000313" key="11">
    <source>
        <dbReference type="Proteomes" id="UP001460270"/>
    </source>
</evidence>
<accession>A0AAW0PWG6</accession>
<evidence type="ECO:0000256" key="7">
    <source>
        <dbReference type="ARBA" id="ARBA00023224"/>
    </source>
</evidence>
<evidence type="ECO:0000256" key="2">
    <source>
        <dbReference type="ARBA" id="ARBA00022692"/>
    </source>
</evidence>
<dbReference type="PANTHER" id="PTHR24240">
    <property type="entry name" value="OPSIN"/>
    <property type="match status" value="1"/>
</dbReference>
<dbReference type="GO" id="GO:0016020">
    <property type="term" value="C:membrane"/>
    <property type="evidence" value="ECO:0007669"/>
    <property type="project" value="UniProtKB-SubCell"/>
</dbReference>
<feature type="transmembrane region" description="Helical" evidence="8">
    <location>
        <begin position="97"/>
        <end position="124"/>
    </location>
</feature>
<dbReference type="InterPro" id="IPR017452">
    <property type="entry name" value="GPCR_Rhodpsn_7TM"/>
</dbReference>
<dbReference type="Proteomes" id="UP001460270">
    <property type="component" value="Unassembled WGS sequence"/>
</dbReference>
<dbReference type="PRINTS" id="PR00237">
    <property type="entry name" value="GPCRRHODOPSN"/>
</dbReference>
<evidence type="ECO:0000256" key="5">
    <source>
        <dbReference type="ARBA" id="ARBA00023136"/>
    </source>
</evidence>
<keyword evidence="3 8" id="KW-1133">Transmembrane helix</keyword>
<keyword evidence="6" id="KW-0675">Receptor</keyword>
<keyword evidence="2 8" id="KW-0812">Transmembrane</keyword>
<dbReference type="InterPro" id="IPR050125">
    <property type="entry name" value="GPCR_opsins"/>
</dbReference>
<evidence type="ECO:0000256" key="6">
    <source>
        <dbReference type="ARBA" id="ARBA00023170"/>
    </source>
</evidence>
<evidence type="ECO:0000256" key="1">
    <source>
        <dbReference type="ARBA" id="ARBA00004141"/>
    </source>
</evidence>
<sequence>MLMGVSGNCLVLLVKAKCRGKFKNRCWVPLMNLTFSDLGCSALIISGSLLAVLTGGQRSAWCEAVSLLKFAFVTSSIGSIAVLSVQRLITSSRKVAVFLLFVACLGSWATGAVFGAVPVIYTWIRYDPAEMLCAVFWESSYSDMMIYILCAFSICVFFPFVLMILCSIVSAAKHSHSHKEADLSDISALLVVTYTLCYTPFVLSEVILLGRLDLSPSPAWLRTVSSVMSYLDCALNPIIYFCHRDFRRAGLALLWTRRHKQTEAVLTAVHKLDL</sequence>
<dbReference type="PROSITE" id="PS50262">
    <property type="entry name" value="G_PROTEIN_RECEP_F1_2"/>
    <property type="match status" value="1"/>
</dbReference>
<gene>
    <name evidence="10" type="ORF">WMY93_006466</name>
</gene>
<feature type="transmembrane region" description="Helical" evidence="8">
    <location>
        <begin position="64"/>
        <end position="85"/>
    </location>
</feature>
<reference evidence="11" key="1">
    <citation type="submission" date="2024-04" db="EMBL/GenBank/DDBJ databases">
        <title>Salinicola lusitanus LLJ914,a marine bacterium isolated from the Okinawa Trough.</title>
        <authorList>
            <person name="Li J."/>
        </authorList>
    </citation>
    <scope>NUCLEOTIDE SEQUENCE [LARGE SCALE GENOMIC DNA]</scope>
</reference>